<dbReference type="EMBL" id="KQ460045">
    <property type="protein sequence ID" value="KPJ18155.1"/>
    <property type="molecule type" value="Genomic_DNA"/>
</dbReference>
<evidence type="ECO:0000313" key="2">
    <source>
        <dbReference type="EMBL" id="KPJ18155.1"/>
    </source>
</evidence>
<gene>
    <name evidence="3" type="ORF">RR48_01033</name>
    <name evidence="2" type="ORF">RR48_12003</name>
</gene>
<evidence type="ECO:0000256" key="1">
    <source>
        <dbReference type="SAM" id="MobiDB-lite"/>
    </source>
</evidence>
<dbReference type="Proteomes" id="UP000053240">
    <property type="component" value="Unassembled WGS sequence"/>
</dbReference>
<accession>A0A0N1IQ20</accession>
<feature type="region of interest" description="Disordered" evidence="1">
    <location>
        <begin position="38"/>
        <end position="61"/>
    </location>
</feature>
<protein>
    <submittedName>
        <fullName evidence="3">Uncharacterized protein</fullName>
    </submittedName>
</protein>
<proteinExistence type="predicted"/>
<evidence type="ECO:0000313" key="3">
    <source>
        <dbReference type="EMBL" id="KPJ18391.1"/>
    </source>
</evidence>
<dbReference type="AlphaFoldDB" id="A0A0N1IQ20"/>
<evidence type="ECO:0000313" key="4">
    <source>
        <dbReference type="Proteomes" id="UP000053240"/>
    </source>
</evidence>
<dbReference type="EMBL" id="KQ460037">
    <property type="protein sequence ID" value="KPJ18391.1"/>
    <property type="molecule type" value="Genomic_DNA"/>
</dbReference>
<sequence>MLDVVWRSERRPRSRACRPTALTLTVRLAMDKAALPPLARAIDSGRGSQRGSTENRKRREQ</sequence>
<keyword evidence="4" id="KW-1185">Reference proteome</keyword>
<name>A0A0N1IQ20_PAPMA</name>
<reference evidence="3 4" key="1">
    <citation type="journal article" date="2015" name="Nat. Commun.">
        <title>Outbred genome sequencing and CRISPR/Cas9 gene editing in butterflies.</title>
        <authorList>
            <person name="Li X."/>
            <person name="Fan D."/>
            <person name="Zhang W."/>
            <person name="Liu G."/>
            <person name="Zhang L."/>
            <person name="Zhao L."/>
            <person name="Fang X."/>
            <person name="Chen L."/>
            <person name="Dong Y."/>
            <person name="Chen Y."/>
            <person name="Ding Y."/>
            <person name="Zhao R."/>
            <person name="Feng M."/>
            <person name="Zhu Y."/>
            <person name="Feng Y."/>
            <person name="Jiang X."/>
            <person name="Zhu D."/>
            <person name="Xiang H."/>
            <person name="Feng X."/>
            <person name="Li S."/>
            <person name="Wang J."/>
            <person name="Zhang G."/>
            <person name="Kronforst M.R."/>
            <person name="Wang W."/>
        </authorList>
    </citation>
    <scope>NUCLEOTIDE SEQUENCE [LARGE SCALE GENOMIC DNA]</scope>
    <source>
        <strain evidence="3">Ya'a_city_454_Pm</strain>
        <tissue evidence="3">Whole body</tissue>
    </source>
</reference>
<organism evidence="3 4">
    <name type="scientific">Papilio machaon</name>
    <name type="common">Old World swallowtail butterfly</name>
    <dbReference type="NCBI Taxonomy" id="76193"/>
    <lineage>
        <taxon>Eukaryota</taxon>
        <taxon>Metazoa</taxon>
        <taxon>Ecdysozoa</taxon>
        <taxon>Arthropoda</taxon>
        <taxon>Hexapoda</taxon>
        <taxon>Insecta</taxon>
        <taxon>Pterygota</taxon>
        <taxon>Neoptera</taxon>
        <taxon>Endopterygota</taxon>
        <taxon>Lepidoptera</taxon>
        <taxon>Glossata</taxon>
        <taxon>Ditrysia</taxon>
        <taxon>Papilionoidea</taxon>
        <taxon>Papilionidae</taxon>
        <taxon>Papilioninae</taxon>
        <taxon>Papilio</taxon>
    </lineage>
</organism>